<dbReference type="GeneID" id="106466667"/>
<evidence type="ECO:0000256" key="4">
    <source>
        <dbReference type="ARBA" id="ARBA00040027"/>
    </source>
</evidence>
<dbReference type="RefSeq" id="XP_013782412.1">
    <property type="nucleotide sequence ID" value="XM_013926958.2"/>
</dbReference>
<dbReference type="InterPro" id="IPR044666">
    <property type="entry name" value="Cyclophilin_A-like"/>
</dbReference>
<gene>
    <name evidence="10 11" type="primary">LOC106466667</name>
</gene>
<comment type="subcellular location">
    <subcellularLocation>
        <location evidence="1">Nucleus</location>
    </subcellularLocation>
</comment>
<evidence type="ECO:0000259" key="8">
    <source>
        <dbReference type="PROSITE" id="PS50072"/>
    </source>
</evidence>
<evidence type="ECO:0000256" key="3">
    <source>
        <dbReference type="ARBA" id="ARBA00023242"/>
    </source>
</evidence>
<evidence type="ECO:0000256" key="6">
    <source>
        <dbReference type="ARBA" id="ARBA00046368"/>
    </source>
</evidence>
<evidence type="ECO:0000313" key="9">
    <source>
        <dbReference type="Proteomes" id="UP000694941"/>
    </source>
</evidence>
<dbReference type="PROSITE" id="PS00170">
    <property type="entry name" value="CSA_PPIASE_1"/>
    <property type="match status" value="1"/>
</dbReference>
<organism evidence="9 10">
    <name type="scientific">Limulus polyphemus</name>
    <name type="common">Atlantic horseshoe crab</name>
    <dbReference type="NCBI Taxonomy" id="6850"/>
    <lineage>
        <taxon>Eukaryota</taxon>
        <taxon>Metazoa</taxon>
        <taxon>Ecdysozoa</taxon>
        <taxon>Arthropoda</taxon>
        <taxon>Chelicerata</taxon>
        <taxon>Merostomata</taxon>
        <taxon>Xiphosura</taxon>
        <taxon>Limulidae</taxon>
        <taxon>Limulus</taxon>
    </lineage>
</organism>
<dbReference type="Pfam" id="PF00160">
    <property type="entry name" value="Pro_isomerase"/>
    <property type="match status" value="1"/>
</dbReference>
<evidence type="ECO:0000256" key="2">
    <source>
        <dbReference type="ARBA" id="ARBA00007365"/>
    </source>
</evidence>
<comment type="similarity">
    <text evidence="2">Belongs to the cyclophilin-type PPIase family.</text>
</comment>
<evidence type="ECO:0000256" key="7">
    <source>
        <dbReference type="SAM" id="MobiDB-lite"/>
    </source>
</evidence>
<dbReference type="PANTHER" id="PTHR45625">
    <property type="entry name" value="PEPTIDYL-PROLYL CIS-TRANS ISOMERASE-RELATED"/>
    <property type="match status" value="1"/>
</dbReference>
<feature type="region of interest" description="Disordered" evidence="7">
    <location>
        <begin position="393"/>
        <end position="423"/>
    </location>
</feature>
<feature type="compositionally biased region" description="Basic and acidic residues" evidence="7">
    <location>
        <begin position="254"/>
        <end position="317"/>
    </location>
</feature>
<dbReference type="InterPro" id="IPR020892">
    <property type="entry name" value="Cyclophilin-type_PPIase_CS"/>
</dbReference>
<evidence type="ECO:0000256" key="1">
    <source>
        <dbReference type="ARBA" id="ARBA00004123"/>
    </source>
</evidence>
<dbReference type="RefSeq" id="XP_013782413.1">
    <property type="nucleotide sequence ID" value="XM_013926959.2"/>
</dbReference>
<comment type="subunit">
    <text evidence="6">Part of the activated spliceosome B/catalytic step 1 spliceosome, one of the forms of the spliceosome which has a well-formed active site but still cannot catalyze the branching reaction and is composed at least of 52 proteins, the U2, U5 and U6 snRNAs and the pre-mRNA. Recruited during early steps of activated spliceosome B maturation, it is probably one of the first proteins released from this complex as he matures to the spliceosome C complex. Component of the minor spliceosome, which splices U12-type introns.</text>
</comment>
<dbReference type="PRINTS" id="PR00153">
    <property type="entry name" value="CSAPPISMRASE"/>
</dbReference>
<keyword evidence="9" id="KW-1185">Reference proteome</keyword>
<evidence type="ECO:0000256" key="5">
    <source>
        <dbReference type="ARBA" id="ARBA00042090"/>
    </source>
</evidence>
<feature type="compositionally biased region" description="Basic and acidic residues" evidence="7">
    <location>
        <begin position="179"/>
        <end position="195"/>
    </location>
</feature>
<dbReference type="InterPro" id="IPR002130">
    <property type="entry name" value="Cyclophilin-type_PPIase_dom"/>
</dbReference>
<dbReference type="Proteomes" id="UP000694941">
    <property type="component" value="Unplaced"/>
</dbReference>
<dbReference type="PANTHER" id="PTHR45625:SF6">
    <property type="entry name" value="SPLICEOSOME-ASSOCIATED PROTEIN CWC27 HOMOLOG"/>
    <property type="match status" value="1"/>
</dbReference>
<sequence>MSNIYIQEPPTNGKVLLQTTVGELDIELWSKEAPKACRNFVQLCLEGYYDGTIFHRLVKGFIVQGGDPTGTGTGGESIYGHPFKDEFHSRLRFVRRGLIAMANAGKDDNGSQFFFTLGACPELQNKHTIFGKITGDTLYNMLKLEESLVDQDERPLYPHKIIQSKVLLNPFLDILPRNKNKENKTFQEEAKTEKKTHSKATKNFSLLSFGEEAEEEEAEVDAVVKEYRGKGKSSHDLTNDPKLSSEPAVLAEDIKNNSHSEKKLPVDPETIQKIRDKLKKEPTENKQPELKKEPEENLSDREKKRKEAADKTEEIRKEIKKLKKEIASERKPKEGNTEEENNKAEKSEINVKEEEEESTLKEFQMEIAKYNELKKKLPKKGEGREEQTLNMLSKFQSVLQSAKENSPTEETLEDDGGDDDRGWLTHVFHFEDTGPVLAKDANIRSAESFEIFDPRNPLNQRRRESSKQRERRKP</sequence>
<dbReference type="Gene3D" id="2.40.100.10">
    <property type="entry name" value="Cyclophilin-like"/>
    <property type="match status" value="1"/>
</dbReference>
<name>A0ABM1BI17_LIMPO</name>
<feature type="region of interest" description="Disordered" evidence="7">
    <location>
        <begin position="254"/>
        <end position="360"/>
    </location>
</feature>
<feature type="region of interest" description="Disordered" evidence="7">
    <location>
        <begin position="447"/>
        <end position="474"/>
    </location>
</feature>
<dbReference type="GO" id="GO:0016853">
    <property type="term" value="F:isomerase activity"/>
    <property type="evidence" value="ECO:0007669"/>
    <property type="project" value="UniProtKB-KW"/>
</dbReference>
<dbReference type="PROSITE" id="PS50072">
    <property type="entry name" value="CSA_PPIASE_2"/>
    <property type="match status" value="1"/>
</dbReference>
<protein>
    <recommendedName>
        <fullName evidence="4">Spliceosome-associated protein CWC27 homolog</fullName>
    </recommendedName>
    <alternativeName>
        <fullName evidence="5">Probable inactive peptidyl-prolyl cis-trans isomerase CWC27 homolog</fullName>
    </alternativeName>
</protein>
<keyword evidence="10 11" id="KW-0413">Isomerase</keyword>
<keyword evidence="3" id="KW-0539">Nucleus</keyword>
<feature type="domain" description="PPIase cyclophilin-type" evidence="8">
    <location>
        <begin position="18"/>
        <end position="166"/>
    </location>
</feature>
<feature type="compositionally biased region" description="Polar residues" evidence="7">
    <location>
        <begin position="393"/>
        <end position="409"/>
    </location>
</feature>
<feature type="compositionally biased region" description="Basic and acidic residues" evidence="7">
    <location>
        <begin position="324"/>
        <end position="360"/>
    </location>
</feature>
<accession>A0ABM1BI17</accession>
<feature type="region of interest" description="Disordered" evidence="7">
    <location>
        <begin position="179"/>
        <end position="198"/>
    </location>
</feature>
<evidence type="ECO:0000313" key="10">
    <source>
        <dbReference type="RefSeq" id="XP_013782412.1"/>
    </source>
</evidence>
<dbReference type="SUPFAM" id="SSF50891">
    <property type="entry name" value="Cyclophilin-like"/>
    <property type="match status" value="1"/>
</dbReference>
<dbReference type="CDD" id="cd22288">
    <property type="entry name" value="CWC27_CTD"/>
    <property type="match status" value="1"/>
</dbReference>
<dbReference type="InterPro" id="IPR029000">
    <property type="entry name" value="Cyclophilin-like_dom_sf"/>
</dbReference>
<proteinExistence type="inferred from homology"/>
<dbReference type="CDD" id="cd01925">
    <property type="entry name" value="cyclophilin_CeCYP16-like"/>
    <property type="match status" value="1"/>
</dbReference>
<reference evidence="10 11" key="1">
    <citation type="submission" date="2025-05" db="UniProtKB">
        <authorList>
            <consortium name="RefSeq"/>
        </authorList>
    </citation>
    <scope>IDENTIFICATION</scope>
    <source>
        <tissue evidence="10 11">Muscle</tissue>
    </source>
</reference>
<evidence type="ECO:0000313" key="11">
    <source>
        <dbReference type="RefSeq" id="XP_013782413.1"/>
    </source>
</evidence>